<reference evidence="2" key="2">
    <citation type="journal article" date="2020" name="mSystems">
        <title>Genome- and Community-Level Interaction Insights into Carbon Utilization and Element Cycling Functions of Hydrothermarchaeota in Hydrothermal Sediment.</title>
        <authorList>
            <person name="Zhou Z."/>
            <person name="Liu Y."/>
            <person name="Xu W."/>
            <person name="Pan J."/>
            <person name="Luo Z.H."/>
            <person name="Li M."/>
        </authorList>
    </citation>
    <scope>NUCLEOTIDE SEQUENCE [LARGE SCALE GENOMIC DNA]</scope>
    <source>
        <strain evidence="2">SpSt-1261</strain>
    </source>
</reference>
<evidence type="ECO:0000259" key="1">
    <source>
        <dbReference type="PROSITE" id="PS00125"/>
    </source>
</evidence>
<evidence type="ECO:0000313" key="4">
    <source>
        <dbReference type="Proteomes" id="UP000237153"/>
    </source>
</evidence>
<dbReference type="InterPro" id="IPR004843">
    <property type="entry name" value="Calcineurin-like_PHP"/>
</dbReference>
<dbReference type="SUPFAM" id="SSF56300">
    <property type="entry name" value="Metallo-dependent phosphatases"/>
    <property type="match status" value="1"/>
</dbReference>
<dbReference type="Proteomes" id="UP000886076">
    <property type="component" value="Unassembled WGS sequence"/>
</dbReference>
<dbReference type="EMBL" id="DSFH01000057">
    <property type="protein sequence ID" value="HEW64304.1"/>
    <property type="molecule type" value="Genomic_DNA"/>
</dbReference>
<dbReference type="PANTHER" id="PTHR11668">
    <property type="entry name" value="SERINE/THREONINE PROTEIN PHOSPHATASE"/>
    <property type="match status" value="1"/>
</dbReference>
<organism evidence="3 4">
    <name type="scientific">Fervidicoccus fontis</name>
    <dbReference type="NCBI Taxonomy" id="683846"/>
    <lineage>
        <taxon>Archaea</taxon>
        <taxon>Thermoproteota</taxon>
        <taxon>Thermoprotei</taxon>
        <taxon>Fervidicoccales</taxon>
        <taxon>Fervidicoccaceae</taxon>
        <taxon>Fervidicoccus</taxon>
    </lineage>
</organism>
<reference evidence="3 4" key="1">
    <citation type="submission" date="2018-01" db="EMBL/GenBank/DDBJ databases">
        <title>Metagenomic assembled genomes from two thermal pools in the Uzon Caldera, Kamchatka, Russia.</title>
        <authorList>
            <person name="Wilkins L."/>
            <person name="Ettinger C."/>
        </authorList>
    </citation>
    <scope>NUCLEOTIDE SEQUENCE [LARGE SCALE GENOMIC DNA]</scope>
    <source>
        <strain evidence="3">ZAV-06</strain>
    </source>
</reference>
<dbReference type="InterPro" id="IPR029052">
    <property type="entry name" value="Metallo-depent_PP-like"/>
</dbReference>
<protein>
    <submittedName>
        <fullName evidence="2">Serine/threonine protein phosphatase</fullName>
    </submittedName>
</protein>
<name>A0A2J6N3W3_9CREN</name>
<evidence type="ECO:0000313" key="3">
    <source>
        <dbReference type="EMBL" id="PMB76024.1"/>
    </source>
</evidence>
<dbReference type="SMART" id="SM00156">
    <property type="entry name" value="PP2Ac"/>
    <property type="match status" value="1"/>
</dbReference>
<dbReference type="InterPro" id="IPR050341">
    <property type="entry name" value="PP1_catalytic_subunit"/>
</dbReference>
<dbReference type="PROSITE" id="PS00125">
    <property type="entry name" value="SER_THR_PHOSPHATASE"/>
    <property type="match status" value="1"/>
</dbReference>
<dbReference type="PRINTS" id="PR00114">
    <property type="entry name" value="STPHPHTASE"/>
</dbReference>
<proteinExistence type="predicted"/>
<dbReference type="CDD" id="cd00144">
    <property type="entry name" value="MPP_PPP_family"/>
    <property type="match status" value="1"/>
</dbReference>
<dbReference type="Proteomes" id="UP000237153">
    <property type="component" value="Unassembled WGS sequence"/>
</dbReference>
<dbReference type="RefSeq" id="WP_272985628.1">
    <property type="nucleotide sequence ID" value="NZ_DSFH01000057.1"/>
</dbReference>
<accession>A0A2J6N3W3</accession>
<dbReference type="GO" id="GO:0016787">
    <property type="term" value="F:hydrolase activity"/>
    <property type="evidence" value="ECO:0007669"/>
    <property type="project" value="InterPro"/>
</dbReference>
<dbReference type="InterPro" id="IPR006186">
    <property type="entry name" value="Ser/Thr-sp_prot-phosphatase"/>
</dbReference>
<feature type="domain" description="Serine/threonine specific protein phosphatases" evidence="1">
    <location>
        <begin position="119"/>
        <end position="124"/>
    </location>
</feature>
<evidence type="ECO:0000313" key="2">
    <source>
        <dbReference type="EMBL" id="HEW64304.1"/>
    </source>
</evidence>
<dbReference type="Gene3D" id="3.60.21.10">
    <property type="match status" value="1"/>
</dbReference>
<dbReference type="PANTHER" id="PTHR11668:SF496">
    <property type="entry name" value="SERINE_THREONINE-PROTEIN PHOSPHATASE"/>
    <property type="match status" value="1"/>
</dbReference>
<dbReference type="EMBL" id="PNIM01000002">
    <property type="protein sequence ID" value="PMB76024.1"/>
    <property type="molecule type" value="Genomic_DNA"/>
</dbReference>
<sequence length="309" mass="35906">MEIAEAVASIINSYINDPYKVEEKLNSFRIYLEERSRNNDKFYVREVTHSGRVFFIGDLHGDFETLKNILSKIDYNSLEKGDLKIIFLGDYVDRGLYQTETLLSVLELESMYPEEIFVLRGNHELLKHAPPYPHDFPTELYSRYGFTRGMRIYNTFVSLVDYLDAAIILNKNIIALHGGLPVTTFQKVSNIYEYLLGRNESEKINVITEILWNDPIEENIDKLPSYRGIGYLWGKQVTNWVADNFGIKMVIRGHEYTELGYKINHDGRVLTLFTTKGYPYKNKTGAYAVIDLSTQTYEENLMDSIHFIE</sequence>
<dbReference type="AlphaFoldDB" id="A0A2J6N3W3"/>
<dbReference type="Pfam" id="PF00149">
    <property type="entry name" value="Metallophos"/>
    <property type="match status" value="1"/>
</dbReference>
<comment type="caution">
    <text evidence="3">The sequence shown here is derived from an EMBL/GenBank/DDBJ whole genome shotgun (WGS) entry which is preliminary data.</text>
</comment>
<gene>
    <name evidence="3" type="ORF">C0188_00655</name>
    <name evidence="2" type="ORF">ENO39_04535</name>
</gene>